<dbReference type="Pfam" id="PF09787">
    <property type="entry name" value="Golgin_A5"/>
    <property type="match status" value="1"/>
</dbReference>
<reference evidence="10" key="1">
    <citation type="submission" date="2021-02" db="EMBL/GenBank/DDBJ databases">
        <authorList>
            <person name="Nowell W R."/>
        </authorList>
    </citation>
    <scope>NUCLEOTIDE SEQUENCE</scope>
    <source>
        <strain evidence="10">Ploen Becks lab</strain>
    </source>
</reference>
<comment type="caution">
    <text evidence="10">The sequence shown here is derived from an EMBL/GenBank/DDBJ whole genome shotgun (WGS) entry which is preliminary data.</text>
</comment>
<keyword evidence="5 7" id="KW-0175">Coiled coil</keyword>
<evidence type="ECO:0008006" key="12">
    <source>
        <dbReference type="Google" id="ProtNLM"/>
    </source>
</evidence>
<dbReference type="AlphaFoldDB" id="A0A813RWB3"/>
<dbReference type="OrthoDB" id="248903at2759"/>
<evidence type="ECO:0000256" key="9">
    <source>
        <dbReference type="SAM" id="Phobius"/>
    </source>
</evidence>
<gene>
    <name evidence="10" type="ORF">OXX778_LOCUS5722</name>
</gene>
<keyword evidence="6 9" id="KW-0472">Membrane</keyword>
<accession>A0A813RWB3</accession>
<evidence type="ECO:0000256" key="4">
    <source>
        <dbReference type="ARBA" id="ARBA00023034"/>
    </source>
</evidence>
<evidence type="ECO:0000256" key="5">
    <source>
        <dbReference type="ARBA" id="ARBA00023054"/>
    </source>
</evidence>
<dbReference type="GO" id="GO:0000301">
    <property type="term" value="P:retrograde transport, vesicle recycling within Golgi"/>
    <property type="evidence" value="ECO:0007669"/>
    <property type="project" value="TreeGrafter"/>
</dbReference>
<evidence type="ECO:0000313" key="11">
    <source>
        <dbReference type="Proteomes" id="UP000663879"/>
    </source>
</evidence>
<dbReference type="PANTHER" id="PTHR13815:SF7">
    <property type="entry name" value="GOLGIN SUBFAMILY A MEMBER 5"/>
    <property type="match status" value="1"/>
</dbReference>
<protein>
    <recommendedName>
        <fullName evidence="12">Golgin-84</fullName>
    </recommendedName>
</protein>
<name>A0A813RWB3_9BILA</name>
<dbReference type="PANTHER" id="PTHR13815">
    <property type="entry name" value="GOLGIN-84"/>
    <property type="match status" value="1"/>
</dbReference>
<dbReference type="GO" id="GO:0007030">
    <property type="term" value="P:Golgi organization"/>
    <property type="evidence" value="ECO:0007669"/>
    <property type="project" value="InterPro"/>
</dbReference>
<dbReference type="GO" id="GO:0000139">
    <property type="term" value="C:Golgi membrane"/>
    <property type="evidence" value="ECO:0007669"/>
    <property type="project" value="UniProtKB-SubCell"/>
</dbReference>
<feature type="coiled-coil region" evidence="7">
    <location>
        <begin position="156"/>
        <end position="359"/>
    </location>
</feature>
<keyword evidence="2 9" id="KW-0812">Transmembrane</keyword>
<keyword evidence="4" id="KW-0333">Golgi apparatus</keyword>
<evidence type="ECO:0000256" key="7">
    <source>
        <dbReference type="SAM" id="Coils"/>
    </source>
</evidence>
<evidence type="ECO:0000256" key="6">
    <source>
        <dbReference type="ARBA" id="ARBA00023136"/>
    </source>
</evidence>
<feature type="coiled-coil region" evidence="7">
    <location>
        <begin position="390"/>
        <end position="568"/>
    </location>
</feature>
<dbReference type="InterPro" id="IPR019177">
    <property type="entry name" value="Golgin_subfamily_A_member_5"/>
</dbReference>
<evidence type="ECO:0000256" key="1">
    <source>
        <dbReference type="ARBA" id="ARBA00004409"/>
    </source>
</evidence>
<comment type="subcellular location">
    <subcellularLocation>
        <location evidence="1">Golgi apparatus membrane</location>
        <topology evidence="1">Single-pass type IV membrane protein</topology>
    </subcellularLocation>
</comment>
<feature type="region of interest" description="Disordered" evidence="8">
    <location>
        <begin position="23"/>
        <end position="58"/>
    </location>
</feature>
<dbReference type="Proteomes" id="UP000663879">
    <property type="component" value="Unassembled WGS sequence"/>
</dbReference>
<feature type="transmembrane region" description="Helical" evidence="9">
    <location>
        <begin position="623"/>
        <end position="646"/>
    </location>
</feature>
<evidence type="ECO:0000313" key="10">
    <source>
        <dbReference type="EMBL" id="CAF0786049.1"/>
    </source>
</evidence>
<evidence type="ECO:0000256" key="2">
    <source>
        <dbReference type="ARBA" id="ARBA00022692"/>
    </source>
</evidence>
<keyword evidence="3 9" id="KW-1133">Transmembrane helix</keyword>
<dbReference type="EMBL" id="CAJNOC010000640">
    <property type="protein sequence ID" value="CAF0786049.1"/>
    <property type="molecule type" value="Genomic_DNA"/>
</dbReference>
<proteinExistence type="predicted"/>
<evidence type="ECO:0000256" key="8">
    <source>
        <dbReference type="SAM" id="MobiDB-lite"/>
    </source>
</evidence>
<organism evidence="10 11">
    <name type="scientific">Brachionus calyciflorus</name>
    <dbReference type="NCBI Taxonomy" id="104777"/>
    <lineage>
        <taxon>Eukaryota</taxon>
        <taxon>Metazoa</taxon>
        <taxon>Spiralia</taxon>
        <taxon>Gnathifera</taxon>
        <taxon>Rotifera</taxon>
        <taxon>Eurotatoria</taxon>
        <taxon>Monogononta</taxon>
        <taxon>Pseudotrocha</taxon>
        <taxon>Ploima</taxon>
        <taxon>Brachionidae</taxon>
        <taxon>Brachionus</taxon>
    </lineage>
</organism>
<keyword evidence="11" id="KW-1185">Reference proteome</keyword>
<sequence length="663" mass="76926">MSFFKIAENLLNNLDQQTQSSINSALTKNDEKKPSKSKSKKLPEINSSSILNSQSTSNLATNSEFYQNSSTKTSTASLRHLFNKPNKEDELINFLNNTDLTELSAPLSQASSRVDLEKNDLEPQSETDNIKFTIGDKSKQSETEDEVERTVNDQESKFLKKEITSLNQEIKSLMKRIQDKDDEFKKTKKKIENYQNQISQSDKIIRELRSREEDLNESIRSKDSQLAIIRVRLDETDNELKARKAEIEILKSESERILNDHSNSSDLQSQVLDSLKDKLTVLENDLQREKEAYATTQREHMALHSRLEHEKQSLVDTLQSIEKKLNEEKSKNNELTSQLKNSKTSMNFLKQEFEEYKLKATKTLQSKDRLIATLKENATGGSNDTENPGLNIKSIEIDELKLERDSLKEDLTSKNTALEILKSELIDLESQTAIEIELLKDQISNFQEQSEDTKQVKENLEQDLRNLRQQLDYTQEELYKQKSNLNGRLQEREAEIDKLRTQLTTKSMGSTTEKELENRLHLLTENLIQKQTLIEALQSEKHSIFLQLERSERRLQDYESIVASKKSTTTIRMHDDDEAISSKIPMLRESPYDHEMTKKVKRAASEIDKFSIRLGVFLKKYPIARIFVIFYMFLLHLWVIIVLFTYKPEVHDPEFHPSAMPHQ</sequence>
<evidence type="ECO:0000256" key="3">
    <source>
        <dbReference type="ARBA" id="ARBA00022989"/>
    </source>
</evidence>
<dbReference type="GO" id="GO:0031985">
    <property type="term" value="C:Golgi cisterna"/>
    <property type="evidence" value="ECO:0007669"/>
    <property type="project" value="TreeGrafter"/>
</dbReference>
<feature type="compositionally biased region" description="Low complexity" evidence="8">
    <location>
        <begin position="45"/>
        <end position="58"/>
    </location>
</feature>